<protein>
    <submittedName>
        <fullName evidence="4">UNC80 domain-containing protein</fullName>
    </submittedName>
</protein>
<organism evidence="4">
    <name type="scientific">Enterobius vermicularis</name>
    <name type="common">Human pinworm</name>
    <dbReference type="NCBI Taxonomy" id="51028"/>
    <lineage>
        <taxon>Eukaryota</taxon>
        <taxon>Metazoa</taxon>
        <taxon>Ecdysozoa</taxon>
        <taxon>Nematoda</taxon>
        <taxon>Chromadorea</taxon>
        <taxon>Rhabditida</taxon>
        <taxon>Spirurina</taxon>
        <taxon>Oxyuridomorpha</taxon>
        <taxon>Oxyuroidea</taxon>
        <taxon>Oxyuridae</taxon>
        <taxon>Enterobius</taxon>
    </lineage>
</organism>
<dbReference type="PANTHER" id="PTHR21696:SF2">
    <property type="entry name" value="PROTEIN UNC-79 HOMOLOG"/>
    <property type="match status" value="1"/>
</dbReference>
<evidence type="ECO:0000313" key="2">
    <source>
        <dbReference type="EMBL" id="VDD93857.1"/>
    </source>
</evidence>
<dbReference type="Proteomes" id="UP000274131">
    <property type="component" value="Unassembled WGS sequence"/>
</dbReference>
<proteinExistence type="predicted"/>
<dbReference type="EMBL" id="UXUI01009511">
    <property type="protein sequence ID" value="VDD93857.1"/>
    <property type="molecule type" value="Genomic_DNA"/>
</dbReference>
<feature type="compositionally biased region" description="Polar residues" evidence="1">
    <location>
        <begin position="727"/>
        <end position="744"/>
    </location>
</feature>
<sequence length="2112" mass="238004">MAPVPEEILQNFTPSFQRTGLYPNLNYAGLFHGLVNLLNVFPQISTSQAAIGDAILDMMKALYFFLPRDCVEQIPYLLASQLGVFPAELDKKLLQLLCDCFIPFTLASSEYITVPAVLMLVFQHSSDPTFTDVILVLAKGTSEARIAAANLLFHYWPLKISQMLQKKFIQYRIQGWTKPQCQNLTCVDKEVSSRRCYDPFICAKFGETAPPISLCKACAELAEKEKSVVTSVICNPMSTSTENICQNRGCGSSNKFAVGICFSEDCIRSHQHVPLRLCEECFVALHEGAASSHVRHCAPKSAWKSPVQRDIVEAIVKLLKETFLNLIEGTESEGKRPKWIRQLEGGHSLGKDIDKMADERRMLSRFGIWLTVKLCPPVPEAHPASVGYIMSMLFQWFSTTALLPNDSMGAALEQLKTDFLSDWLNLAVANHHDVFIQTLVPNPPEYAQVGGVWDKYATRKEQIKDGLLKLLAILPYDIINAQSWNEIIPHWLQSICEEISEDEILDLKIMLCKIFEPDLCPLAFETQHLYEFIVVRLKEGEESEIIKALDWLHLLCRMEISIPLPLLLDAFSASADRLGNVEISVNSEDDFAEENIAPQVPMFDIIAQQLELNGLTTTEDSEYREQIFATCSALLRTPFVRGEHQCKNPEMDEFLDCGVCQQSAFVYQTLAHLAQQLCPKNQMSISAAPDEQSDWTSEAVGTKSIKSSVKTRSLSQNQPLTDKPEESTVNSSEASDTFEEQNSAKVEDPGLECVEILPSEEVEMATAQAVTLTEKDVGRVTYHVVASSLVGQGRLPPEPPKVANPEFWDTSVGRFRFKISELPPELRLINALLNSFKFAEFQNLESEPDSDVQLFMLSTLKYLCLHSEVLSKARREHRGFLIWAQENLLIPKLWNMLRIDRSHLSEMAVPLVMHCITLPCGDEIFWKTVNRQFTNPQWQERFKAVERMSVLCQLANAKAIKANKVIQTSLSCGISHLIASVHDPNAAIAQQALLLFRAMPLSALKLMCLCLESQFDSVIPDRPLIICRIQLLTAILPDEEILSWDFFIQRFESLALESQLRGQTENSFVHDLMHTDPLSVLYQRKVNKARAAIEQSATARSIMRTLQRGSLKHQQIIDSRRSTENFKNKKLVAMLTVFFLQTIFSNIAICYFYEESIENEKAFPSQIEKRNSEAAIRARDKLRKVIMMVCHLGAYSNIREFTDEESNMCLLLNRVVDVENPERHIVYVTIALFVEFLCKRKTAGDEKATAKKQSVLLRHFNTLIGYSNTEKCFTIPPKRLRKSAVCNAFLCGLPEILDSKLVIANQLVTMSLQLLLHLPSPQLLASDQPAKEYPLSPLNATSRQLWLNSTILVLYKYRYDTPPCSDLVLRLIAIIICTLECQVHKCDPLAAPAKIELKLWSDSSDEENIDPKEEKNGRHFRRPDSLALSNSTSSANASLGDMTIVVPTIVTPIDENAEGKLEVITEDGGSTRSRRTMSRKSRYKRRLSKGGVGVGAENEINRNSLRCGYCNEPIDNFDEETISLCLIALETFLHRQPAMASPMLFRVIHTVTRIIERPMYPWHDTTIFVPGNCRSVAKQLIRVVLHQMSSSGICLRLFDTNIDDPEGFWSTISFALSDFPELNSVAIVQILLEVSQSLALFVLRPDLLEQWPSRLSRILYNLSIYISYVSAEVYTVNWSAVTVSLDTFFRRLLTQMQCENGTREVVKTELKSCIQIMTSTMHVQAFSTFKNSMALVEGFSKWLTESMHECKADLIDLLTVCTACNRALIRERDKQSLTKAVVFELVQALKFKCTMHEHNYTAILEMILQDQGENVSEDVPDDKFNTSASEAIRPHLFDLIDFIADLHVLAKLKKLTSSDNVGGDIKTGLAEVVAVEMSRSNLKDSRTVSRFIPWLMSPPSVTQSTPGAFAESVTNVRVLSWLLLGALHASQPCLPVPIECSQHMADYIHFVLAGFADQSKQSVVHMSALFHAFHLCQLWTVYCEQAAISSDELSQKALSNVLGFWVRVTPAMLQLLSHSKVVAEMVNSHFLTMMQALQQCNSEVLSQLSAMWQPILTAHYSHIPSHLRLKLDSGESQPSLQSQPLSSWLKKVRYKIAQVELQTSAASPFYNV</sequence>
<feature type="region of interest" description="Disordered" evidence="1">
    <location>
        <begin position="1405"/>
        <end position="1434"/>
    </location>
</feature>
<dbReference type="OrthoDB" id="6270916at2759"/>
<evidence type="ECO:0000313" key="3">
    <source>
        <dbReference type="Proteomes" id="UP000274131"/>
    </source>
</evidence>
<dbReference type="PANTHER" id="PTHR21696">
    <property type="entry name" value="PROTEIN UNC-79 HOMOLOG"/>
    <property type="match status" value="1"/>
</dbReference>
<feature type="compositionally biased region" description="Polar residues" evidence="1">
    <location>
        <begin position="704"/>
        <end position="720"/>
    </location>
</feature>
<feature type="region of interest" description="Disordered" evidence="1">
    <location>
        <begin position="689"/>
        <end position="746"/>
    </location>
</feature>
<evidence type="ECO:0000256" key="1">
    <source>
        <dbReference type="SAM" id="MobiDB-lite"/>
    </source>
</evidence>
<reference evidence="4" key="1">
    <citation type="submission" date="2017-02" db="UniProtKB">
        <authorList>
            <consortium name="WormBaseParasite"/>
        </authorList>
    </citation>
    <scope>IDENTIFICATION</scope>
</reference>
<keyword evidence="3" id="KW-1185">Reference proteome</keyword>
<gene>
    <name evidence="2" type="ORF">EVEC_LOCUS8608</name>
</gene>
<dbReference type="Pfam" id="PF14776">
    <property type="entry name" value="UNC-79"/>
    <property type="match status" value="1"/>
</dbReference>
<feature type="compositionally biased region" description="Low complexity" evidence="1">
    <location>
        <begin position="1425"/>
        <end position="1434"/>
    </location>
</feature>
<accession>A0A0N4VEP9</accession>
<name>A0A0N4VEP9_ENTVE</name>
<evidence type="ECO:0000313" key="4">
    <source>
        <dbReference type="WBParaSite" id="EVEC_0000916701-mRNA-1"/>
    </source>
</evidence>
<reference evidence="2 3" key="2">
    <citation type="submission" date="2018-10" db="EMBL/GenBank/DDBJ databases">
        <authorList>
            <consortium name="Pathogen Informatics"/>
        </authorList>
    </citation>
    <scope>NUCLEOTIDE SEQUENCE [LARGE SCALE GENOMIC DNA]</scope>
</reference>
<dbReference type="InterPro" id="IPR024855">
    <property type="entry name" value="UNC79"/>
</dbReference>
<dbReference type="STRING" id="51028.A0A0N4VEP9"/>
<dbReference type="WBParaSite" id="EVEC_0000916701-mRNA-1">
    <property type="protein sequence ID" value="EVEC_0000916701-mRNA-1"/>
    <property type="gene ID" value="EVEC_0000916701"/>
</dbReference>